<proteinExistence type="predicted"/>
<feature type="domain" description="F-box" evidence="2">
    <location>
        <begin position="92"/>
        <end position="149"/>
    </location>
</feature>
<evidence type="ECO:0000259" key="2">
    <source>
        <dbReference type="Pfam" id="PF12937"/>
    </source>
</evidence>
<evidence type="ECO:0000256" key="1">
    <source>
        <dbReference type="SAM" id="MobiDB-lite"/>
    </source>
</evidence>
<sequence>MVVATLSSPQTPSHHQLYPSDSHNRSKSTPKNKRVWVLRPIGDVISNLLWRILDKQRCRTESHKTGKLSSLDPAKIAVSAAFCSEPSVQIPIQRLPAKILAKIFTFALIDEWDWRSNAFCPILITISLVCRRWQEVSAGTPSLWTRILIQTSDSVMNEKLARQTQVALTRSASCPLTIRFLASTPISCVKVLEMLANQRHRWRCVSVACNTSELQLLFPSDQHFPILQQLTLGNPFPHSRQEIILNVAAPRLEQIHVAGSKKIAFCLPLLSDRLDIGYTDFKISDIRWAMERMFGLSVMQSIAFDLQLSTGRVPSAISRKQICSNVGELSLGVIDQCSSQLSRTVVGTVLKRLTLPSLKALSFESTLSDSNCIFEWPHHEFLGLCRRSSFHHHLTNLSLLQAHITQSQLVECLLLLPLLRTLVIADSESLCIHEDGMPDRFLITDDLLLTLKQIDTKSKAFRLVPCLELLRLYSRLQFTPHLLREVISTRAVAFANLEGPGFRCEVCSRPDSSS</sequence>
<reference evidence="3 4" key="1">
    <citation type="journal article" date="2024" name="J Genomics">
        <title>Draft genome sequencing and assembly of Favolaschia claudopus CIRM-BRFM 2984 isolated from oak limbs.</title>
        <authorList>
            <person name="Navarro D."/>
            <person name="Drula E."/>
            <person name="Chaduli D."/>
            <person name="Cazenave R."/>
            <person name="Ahrendt S."/>
            <person name="Wang J."/>
            <person name="Lipzen A."/>
            <person name="Daum C."/>
            <person name="Barry K."/>
            <person name="Grigoriev I.V."/>
            <person name="Favel A."/>
            <person name="Rosso M.N."/>
            <person name="Martin F."/>
        </authorList>
    </citation>
    <scope>NUCLEOTIDE SEQUENCE [LARGE SCALE GENOMIC DNA]</scope>
    <source>
        <strain evidence="3 4">CIRM-BRFM 2984</strain>
    </source>
</reference>
<evidence type="ECO:0000313" key="3">
    <source>
        <dbReference type="EMBL" id="KAK7039918.1"/>
    </source>
</evidence>
<gene>
    <name evidence="3" type="ORF">R3P38DRAFT_2614565</name>
</gene>
<feature type="compositionally biased region" description="Polar residues" evidence="1">
    <location>
        <begin position="1"/>
        <end position="14"/>
    </location>
</feature>
<dbReference type="Proteomes" id="UP001362999">
    <property type="component" value="Unassembled WGS sequence"/>
</dbReference>
<dbReference type="Pfam" id="PF12937">
    <property type="entry name" value="F-box-like"/>
    <property type="match status" value="1"/>
</dbReference>
<evidence type="ECO:0000313" key="4">
    <source>
        <dbReference type="Proteomes" id="UP001362999"/>
    </source>
</evidence>
<dbReference type="InterPro" id="IPR001810">
    <property type="entry name" value="F-box_dom"/>
</dbReference>
<comment type="caution">
    <text evidence="3">The sequence shown here is derived from an EMBL/GenBank/DDBJ whole genome shotgun (WGS) entry which is preliminary data.</text>
</comment>
<dbReference type="AlphaFoldDB" id="A0AAW0CK26"/>
<dbReference type="InterPro" id="IPR036047">
    <property type="entry name" value="F-box-like_dom_sf"/>
</dbReference>
<accession>A0AAW0CK26</accession>
<keyword evidence="4" id="KW-1185">Reference proteome</keyword>
<organism evidence="3 4">
    <name type="scientific">Favolaschia claudopus</name>
    <dbReference type="NCBI Taxonomy" id="2862362"/>
    <lineage>
        <taxon>Eukaryota</taxon>
        <taxon>Fungi</taxon>
        <taxon>Dikarya</taxon>
        <taxon>Basidiomycota</taxon>
        <taxon>Agaricomycotina</taxon>
        <taxon>Agaricomycetes</taxon>
        <taxon>Agaricomycetidae</taxon>
        <taxon>Agaricales</taxon>
        <taxon>Marasmiineae</taxon>
        <taxon>Mycenaceae</taxon>
        <taxon>Favolaschia</taxon>
    </lineage>
</organism>
<dbReference type="SUPFAM" id="SSF81383">
    <property type="entry name" value="F-box domain"/>
    <property type="match status" value="1"/>
</dbReference>
<name>A0AAW0CK26_9AGAR</name>
<feature type="region of interest" description="Disordered" evidence="1">
    <location>
        <begin position="1"/>
        <end position="31"/>
    </location>
</feature>
<dbReference type="Gene3D" id="1.20.1280.50">
    <property type="match status" value="1"/>
</dbReference>
<dbReference type="EMBL" id="JAWWNJ010000016">
    <property type="protein sequence ID" value="KAK7039918.1"/>
    <property type="molecule type" value="Genomic_DNA"/>
</dbReference>
<protein>
    <recommendedName>
        <fullName evidence="2">F-box domain-containing protein</fullName>
    </recommendedName>
</protein>